<name>A2FDT7_TRIV3</name>
<keyword evidence="2" id="KW-1185">Reference proteome</keyword>
<sequence length="450" mass="52601">MHKTSFNISYITFEVINNEVRIEIQEESNKPIGFQYPTYFITQYSDSIIIPHGEGMVIPANQNLDLNLFMSGATGHGVCMSFYAAARYENENIGKEGYIVIIETPDDVSVQMTKENQCQYHIVYPYWHSQKELFGYNRKLRMVFFPDGGHVKAAKIYRDYSIETGKLVTFEQKAAKYPALKETYKMMQGAPNIWIWYDYQRIYDEIKNVYKWTNILASETDGTTVDWAKRNGIVPSRYDIYQDAVDPALKSQFDWNRDWVDDAYANDELVLNKDGTRRQGWGVYPKNGGNMIYAGVVSDKYWPKYMKKKINNEMTNGIKRLSRFIDTATASDWYEDYHANHPSNRSLSKHQRYVTLNTLHEDYGLIVGSETGHDMAVGACDYFEGMMSLPMFRTNDPGRNMENIVYNPEERAVKYQVGERYRVPLWKLVYHDCVIAYWYWGDYNNKMPTL</sequence>
<dbReference type="InterPro" id="IPR021459">
    <property type="entry name" value="GH101-related"/>
</dbReference>
<dbReference type="KEGG" id="tva:4754713"/>
<dbReference type="AlphaFoldDB" id="A2FDT7"/>
<accession>A2FDT7</accession>
<reference evidence="1" key="1">
    <citation type="submission" date="2006-10" db="EMBL/GenBank/DDBJ databases">
        <authorList>
            <person name="Amadeo P."/>
            <person name="Zhao Q."/>
            <person name="Wortman J."/>
            <person name="Fraser-Liggett C."/>
            <person name="Carlton J."/>
        </authorList>
    </citation>
    <scope>NUCLEOTIDE SEQUENCE</scope>
    <source>
        <strain evidence="1">G3</strain>
    </source>
</reference>
<dbReference type="OrthoDB" id="10486495at2759"/>
<dbReference type="VEuPathDB" id="TrichDB:TVAGG3_0371210"/>
<protein>
    <submittedName>
        <fullName evidence="1">Uncharacterized protein</fullName>
    </submittedName>
</protein>
<dbReference type="InParanoid" id="A2FDT7"/>
<dbReference type="Proteomes" id="UP000001542">
    <property type="component" value="Unassembled WGS sequence"/>
</dbReference>
<organism evidence="1 2">
    <name type="scientific">Trichomonas vaginalis (strain ATCC PRA-98 / G3)</name>
    <dbReference type="NCBI Taxonomy" id="412133"/>
    <lineage>
        <taxon>Eukaryota</taxon>
        <taxon>Metamonada</taxon>
        <taxon>Parabasalia</taxon>
        <taxon>Trichomonadida</taxon>
        <taxon>Trichomonadidae</taxon>
        <taxon>Trichomonas</taxon>
    </lineage>
</organism>
<dbReference type="Pfam" id="PF11308">
    <property type="entry name" value="Glyco_hydro_129"/>
    <property type="match status" value="1"/>
</dbReference>
<dbReference type="EMBL" id="DS113737">
    <property type="protein sequence ID" value="EAX96936.1"/>
    <property type="molecule type" value="Genomic_DNA"/>
</dbReference>
<evidence type="ECO:0000313" key="2">
    <source>
        <dbReference type="Proteomes" id="UP000001542"/>
    </source>
</evidence>
<proteinExistence type="predicted"/>
<dbReference type="RefSeq" id="XP_001309866.1">
    <property type="nucleotide sequence ID" value="XM_001309865.1"/>
</dbReference>
<reference evidence="1" key="2">
    <citation type="journal article" date="2007" name="Science">
        <title>Draft genome sequence of the sexually transmitted pathogen Trichomonas vaginalis.</title>
        <authorList>
            <person name="Carlton J.M."/>
            <person name="Hirt R.P."/>
            <person name="Silva J.C."/>
            <person name="Delcher A.L."/>
            <person name="Schatz M."/>
            <person name="Zhao Q."/>
            <person name="Wortman J.R."/>
            <person name="Bidwell S.L."/>
            <person name="Alsmark U.C.M."/>
            <person name="Besteiro S."/>
            <person name="Sicheritz-Ponten T."/>
            <person name="Noel C.J."/>
            <person name="Dacks J.B."/>
            <person name="Foster P.G."/>
            <person name="Simillion C."/>
            <person name="Van de Peer Y."/>
            <person name="Miranda-Saavedra D."/>
            <person name="Barton G.J."/>
            <person name="Westrop G.D."/>
            <person name="Mueller S."/>
            <person name="Dessi D."/>
            <person name="Fiori P.L."/>
            <person name="Ren Q."/>
            <person name="Paulsen I."/>
            <person name="Zhang H."/>
            <person name="Bastida-Corcuera F.D."/>
            <person name="Simoes-Barbosa A."/>
            <person name="Brown M.T."/>
            <person name="Hayes R.D."/>
            <person name="Mukherjee M."/>
            <person name="Okumura C.Y."/>
            <person name="Schneider R."/>
            <person name="Smith A.J."/>
            <person name="Vanacova S."/>
            <person name="Villalvazo M."/>
            <person name="Haas B.J."/>
            <person name="Pertea M."/>
            <person name="Feldblyum T.V."/>
            <person name="Utterback T.R."/>
            <person name="Shu C.L."/>
            <person name="Osoegawa K."/>
            <person name="de Jong P.J."/>
            <person name="Hrdy I."/>
            <person name="Horvathova L."/>
            <person name="Zubacova Z."/>
            <person name="Dolezal P."/>
            <person name="Malik S.B."/>
            <person name="Logsdon J.M. Jr."/>
            <person name="Henze K."/>
            <person name="Gupta A."/>
            <person name="Wang C.C."/>
            <person name="Dunne R.L."/>
            <person name="Upcroft J.A."/>
            <person name="Upcroft P."/>
            <person name="White O."/>
            <person name="Salzberg S.L."/>
            <person name="Tang P."/>
            <person name="Chiu C.-H."/>
            <person name="Lee Y.-S."/>
            <person name="Embley T.M."/>
            <person name="Coombs G.H."/>
            <person name="Mottram J.C."/>
            <person name="Tachezy J."/>
            <person name="Fraser-Liggett C.M."/>
            <person name="Johnson P.J."/>
        </authorList>
    </citation>
    <scope>NUCLEOTIDE SEQUENCE [LARGE SCALE GENOMIC DNA]</scope>
    <source>
        <strain evidence="1">G3</strain>
    </source>
</reference>
<evidence type="ECO:0000313" key="1">
    <source>
        <dbReference type="EMBL" id="EAX96936.1"/>
    </source>
</evidence>
<gene>
    <name evidence="1" type="ORF">TVAG_087610</name>
</gene>